<keyword evidence="5" id="KW-0808">Transferase</keyword>
<comment type="catalytic activity">
    <reaction evidence="19">
        <text>a 5'-end (5'-triphosphoguanosine)-adenylyl-adenylyl-cytidylyl-adenosine in mRNA + 2 S-adenosyl-L-methionine = a 5'-end (N(7)-methyl 5'-triphosphoguanosine)-(2'-O-methyladenylyl)-adenylyl-cytidylyl-adenosine in mRNA + 2 S-adenosyl-L-homocysteine + H(+)</text>
        <dbReference type="Rhea" id="RHEA:65376"/>
        <dbReference type="Rhea" id="RHEA-COMP:16797"/>
        <dbReference type="Rhea" id="RHEA-COMP:16798"/>
        <dbReference type="ChEBI" id="CHEBI:15378"/>
        <dbReference type="ChEBI" id="CHEBI:57856"/>
        <dbReference type="ChEBI" id="CHEBI:59789"/>
        <dbReference type="ChEBI" id="CHEBI:156483"/>
        <dbReference type="ChEBI" id="CHEBI:156484"/>
        <dbReference type="EC" id="2.1.1.375"/>
    </reaction>
</comment>
<evidence type="ECO:0000256" key="6">
    <source>
        <dbReference type="ARBA" id="ARBA00022691"/>
    </source>
</evidence>
<comment type="catalytic activity">
    <reaction evidence="20">
        <text>GTP + H2O = GDP + phosphate + H(+)</text>
        <dbReference type="Rhea" id="RHEA:19669"/>
        <dbReference type="ChEBI" id="CHEBI:15377"/>
        <dbReference type="ChEBI" id="CHEBI:15378"/>
        <dbReference type="ChEBI" id="CHEBI:37565"/>
        <dbReference type="ChEBI" id="CHEBI:43474"/>
        <dbReference type="ChEBI" id="CHEBI:58189"/>
    </reaction>
</comment>
<evidence type="ECO:0000256" key="4">
    <source>
        <dbReference type="ARBA" id="ARBA00022664"/>
    </source>
</evidence>
<evidence type="ECO:0000256" key="21">
    <source>
        <dbReference type="SAM" id="MobiDB-lite"/>
    </source>
</evidence>
<dbReference type="InterPro" id="IPR014023">
    <property type="entry name" value="Mononeg_RNA_pol_cat"/>
</dbReference>
<dbReference type="GO" id="GO:0003968">
    <property type="term" value="F:RNA-directed RNA polymerase activity"/>
    <property type="evidence" value="ECO:0007669"/>
    <property type="project" value="UniProtKB-KW"/>
</dbReference>
<keyword evidence="11" id="KW-0693">Viral RNA replication</keyword>
<sequence>MATLTEKILNEPNSDDDCPLWGESSQERKRKKKLADKAEFPRITCINGHLMSAITEEDAIFLLKNDASTFKRCKRHYKWKEFVTKSFPKTQLIGEVFEDPLGELICHINDLKVSVNNDFKRCVKSMDLINLHKIDFLKPVLKPVLEGETLKKIVARTNAFKNSALELLGDYELKKKAEMFKDAVCFKEIKDGERLSYHRMHMDADLVLWESRRGPVLFSTNLLLCALDKAQSQFNTFLYWKLCDVVNKYPTKSIYKRGKELHSIFESLRPKMGQDFFELMGTYESFIIGWVIGDPEDLGCTDLFVSQHEEMHNLLVKHGVRLEILEEILPDSRAIFDVLMALELTGISKMFGYPTLEADKMLKQILKYGVNENHEISSELIMELKGVVTRELMYNQYSQHEHYLKARSFPPELKQLAGARGPVSNKYHNNYALWAQVVFDKNFDFNYNPDMMKIINDTAAAPPRSDWSSMYDPCAFRAKYGKDPPKIVKQKAHTRVINAFLEADEGHVRQLIDERDNGIVRLEDFICVECQKECELKCESGRAFTKQTPDQRLIQVSLEHNVAEQIFPLVPEQSMIHGEIHNVRRVLSHVEKMQGTSHFISLDLKKWCLFQRHASTHFIGEIYDQLFGLNRLYADSHLFFNNSYVLTNHRLQPPDYDNKGNPVESEVFTKSFVGGMEGMHQKKWTHVAIALIRLAMEKSGVIGEIMGQGDNQVIILNFASSDTQADLKRTRFLRVLETLFNQLGHELKEKETWYSRYLHEYSKQRVYKGIAVSFGTKKSLSVIADINDGLFAIQSSLSTLNTCTESIARADYGPDPAFCMNLFNITDYLLRKKFCRPDEEGKILMLLLCPVDFGGLSLSNYVNHTVRGNDDKITQWMSLLLTAQRLFPDYYSAMMKIWRIAPERPANCAEERRNLFEDIFSLNIPQHPSADKQVKDLVEEYLRSDVIKNKMIRNLYDPIYSQTLSSLVENLDTMTPMYPALAHELMVNSNAGLFIKMQSKLTSSKTLEKVVQERVAKTLISMIRENNEKLIKSVKTSLEGSRTSTNQALLKGMSCPSAIAEKLRVLSWGKELIGVTKAPFQHQVSIIEEDDEDLDILKPAITIRLTAKAVERPAFITKEYGTMRSFTGATTGEKLKKATLSVKERSSFTDAMSKIGKIKSWMELLGSTNLVALCDILLEEKRPLIGDVDAKEVFLEDFCSSVYGGTITHRFKSSAEKDTAMVNCLPSVTGHFEYSSDSLKLMTAGGKDFSVFYQYLYVSSTLAFSMIGELHNHLYPRYRMIFNDCSCTKEMPNPQLDLSKPPLGKLSVKPLKAIETEVSQPKFDILTIKSMMSYEIGMKLAAAVERDFRREHARGDSNPSVKTRKTSISLNDLRLLNIEDCLFSMVLNSHHCRILYKNKGNINEEGSSDKSFFVPAGLVLGSESVPHFIEWFGEADEHSAVSQVEGIARHMSRRIYNFVQRYIREKPDLSVFRFTNDYQFMIRESISFINYLKNQQSHGRNPRYHLVNNLIHTRSGYSLAACLLGVNYHNTRLEREQVLMMWRSSDKGENIHRPSRVIQYSSDLNLKAHYPRSEIMNYHLSRREDKTGNILASQICFIARPLGSISSGFNKFFECAQASGTLQHLSTTKGYAYFLAEGSGGNCALSSIVYPNLKIFYNTWLAPEVCNRDSACDEVPPAFYAKLISTESLMPDNPLIRGETDITKDCFVEKMMKCMESYPPTLITLDAESPKETNNLEFLVKTILPVLEKHKPIVFLKMFQIAPILHTLESILVNKLKGFLWTMFKPISSNPNGCEFYLIIIPDSLTSRVFSETKTVELAVASYLEPCCALTYDQLQHYESIARSMSLFFRTAVTDNRLIIRHRYSDLVDQGLCCNLFCPRFYEMVIEQLDGLHFNPTSVFQHLFIRLHGTNPSLHALLHDFVFLTLYHGSHLDMCRIIETTQRIRVCEISLMETRRSTSMACVDFLLQPSEGDIWASWRDARMYMRDYGMLTGTCPCHFTTKYWKNTKNTQYLAKMSISYPVATLFYQSRLINKDFGYFKMRVELKEPVVIKASAKRDSHLIDPLDIVGTVREIEEQLRNEAQLLH</sequence>
<keyword evidence="9" id="KW-0067">ATP-binding</keyword>
<organism evidence="23">
    <name type="scientific">Culex tritaeniorhynchus Anphevirus</name>
    <dbReference type="NCBI Taxonomy" id="2684266"/>
    <lineage>
        <taxon>Viruses</taxon>
        <taxon>Riboviria</taxon>
        <taxon>Orthornavirae</taxon>
        <taxon>Negarnaviricota</taxon>
        <taxon>Haploviricotina</taxon>
        <taxon>Monjiviricetes</taxon>
        <taxon>Mononegavirales</taxon>
        <taxon>Xinmoviridae</taxon>
        <taxon>Triniovirus</taxon>
        <taxon>Triniovirus yonagoense</taxon>
    </lineage>
</organism>
<evidence type="ECO:0000256" key="5">
    <source>
        <dbReference type="ARBA" id="ARBA00022679"/>
    </source>
</evidence>
<keyword evidence="12" id="KW-0506">mRNA capping</keyword>
<keyword evidence="7" id="KW-0548">Nucleotidyltransferase</keyword>
<dbReference type="Pfam" id="PF14318">
    <property type="entry name" value="Mononeg_mRNAcap"/>
    <property type="match status" value="1"/>
</dbReference>
<keyword evidence="3 23" id="KW-0696">RNA-directed RNA polymerase</keyword>
<comment type="catalytic activity">
    <reaction evidence="14">
        <text>a 5'-end triphospho-adenylyl-adenylyl-cytidylyl-adenosine in mRNA + GDP + H(+) = a 5'-end (5'-triphosphoguanosine)-adenylyl-adenylyl-cytidylyl-adenosine in mRNA + diphosphate</text>
        <dbReference type="Rhea" id="RHEA:65436"/>
        <dbReference type="Rhea" id="RHEA-COMP:16797"/>
        <dbReference type="Rhea" id="RHEA-COMP:16799"/>
        <dbReference type="ChEBI" id="CHEBI:15378"/>
        <dbReference type="ChEBI" id="CHEBI:33019"/>
        <dbReference type="ChEBI" id="CHEBI:58189"/>
        <dbReference type="ChEBI" id="CHEBI:156484"/>
        <dbReference type="ChEBI" id="CHEBI:156503"/>
        <dbReference type="EC" id="2.7.7.88"/>
    </reaction>
</comment>
<accession>A0A6F8PYQ1</accession>
<keyword evidence="6" id="KW-0949">S-adenosyl-L-methionine</keyword>
<comment type="subcellular location">
    <subcellularLocation>
        <location evidence="1">Virion</location>
    </subcellularLocation>
</comment>
<evidence type="ECO:0000256" key="10">
    <source>
        <dbReference type="ARBA" id="ARBA00022844"/>
    </source>
</evidence>
<evidence type="ECO:0000256" key="16">
    <source>
        <dbReference type="ARBA" id="ARBA00030436"/>
    </source>
</evidence>
<name>A0A6F8PYQ1_9MONO</name>
<dbReference type="PROSITE" id="PS50526">
    <property type="entry name" value="RDRP_SSRNA_NEG_NONSEG"/>
    <property type="match status" value="1"/>
</dbReference>
<keyword evidence="8" id="KW-0547">Nucleotide-binding</keyword>
<proteinExistence type="predicted"/>
<evidence type="ECO:0000256" key="2">
    <source>
        <dbReference type="ARBA" id="ARBA00012494"/>
    </source>
</evidence>
<feature type="region of interest" description="Disordered" evidence="21">
    <location>
        <begin position="1"/>
        <end position="27"/>
    </location>
</feature>
<evidence type="ECO:0000256" key="15">
    <source>
        <dbReference type="ARBA" id="ARBA00024499"/>
    </source>
</evidence>
<evidence type="ECO:0000256" key="8">
    <source>
        <dbReference type="ARBA" id="ARBA00022741"/>
    </source>
</evidence>
<evidence type="ECO:0000256" key="18">
    <source>
        <dbReference type="ARBA" id="ARBA00047332"/>
    </source>
</evidence>
<reference evidence="23" key="1">
    <citation type="journal article" date="2020" name="Viruses">
        <title>Deciphering the Virome of Culex vishnui Subgroup Mosquitoes, the Major Vectors of Japanese Encephalitis, in Japan.</title>
        <authorList>
            <person name="Faizah A.N."/>
            <person name="Kobayashi D."/>
            <person name="Isawa H."/>
            <person name="Amoa-Bosompem M."/>
            <person name="Murota K."/>
            <person name="Higa Y."/>
            <person name="Futami K."/>
            <person name="Shimada S."/>
            <person name="Kim K.S."/>
            <person name="Itokawa K."/>
            <person name="Watanabe M."/>
            <person name="Tsuda Y."/>
            <person name="Minakawa N."/>
            <person name="Miura K."/>
            <person name="Hirayama K."/>
            <person name="Sawabe K."/>
        </authorList>
    </citation>
    <scope>NUCLEOTIDE SEQUENCE</scope>
    <source>
        <strain evidence="23">17CxIT-I5-E32</strain>
    </source>
</reference>
<comment type="catalytic activity">
    <reaction evidence="15">
        <text>a 5'-end (5'-triphosphoguanosine)-(2'-O-methyladenylyl)-adenylyl-cytidylyl-adenosine in mRNA + S-adenosyl-L-methionine = a 5'-end (N(7)-methyl 5'-triphosphoguanosine)-(2'-O-methyladenylyl)-adenylyl-cytidylyl-adenosine in mRNA + S-adenosyl-L-homocysteine</text>
        <dbReference type="Rhea" id="RHEA:65440"/>
        <dbReference type="Rhea" id="RHEA-COMP:16798"/>
        <dbReference type="Rhea" id="RHEA-COMP:16801"/>
        <dbReference type="ChEBI" id="CHEBI:57856"/>
        <dbReference type="ChEBI" id="CHEBI:59789"/>
        <dbReference type="ChEBI" id="CHEBI:156482"/>
        <dbReference type="ChEBI" id="CHEBI:156483"/>
    </reaction>
</comment>
<protein>
    <recommendedName>
        <fullName evidence="2">RNA-directed RNA polymerase</fullName>
        <ecNumber evidence="2">2.7.7.48</ecNumber>
    </recommendedName>
    <alternativeName>
        <fullName evidence="17">Replicase</fullName>
    </alternativeName>
    <alternativeName>
        <fullName evidence="16">Transcriptase</fullName>
    </alternativeName>
</protein>
<dbReference type="EC" id="2.7.7.48" evidence="2"/>
<keyword evidence="13" id="KW-0511">Multifunctional enzyme</keyword>
<evidence type="ECO:0000256" key="17">
    <source>
        <dbReference type="ARBA" id="ARBA00031012"/>
    </source>
</evidence>
<dbReference type="GO" id="GO:0004482">
    <property type="term" value="F:mRNA 5'-cap (guanine-N7-)-methyltransferase activity"/>
    <property type="evidence" value="ECO:0007669"/>
    <property type="project" value="InterPro"/>
</dbReference>
<evidence type="ECO:0000313" key="23">
    <source>
        <dbReference type="EMBL" id="BBQ04817.1"/>
    </source>
</evidence>
<dbReference type="GO" id="GO:0005524">
    <property type="term" value="F:ATP binding"/>
    <property type="evidence" value="ECO:0007669"/>
    <property type="project" value="UniProtKB-KW"/>
</dbReference>
<dbReference type="EMBL" id="LC514054">
    <property type="protein sequence ID" value="BBQ04817.1"/>
    <property type="molecule type" value="Viral_cRNA"/>
</dbReference>
<evidence type="ECO:0000259" key="22">
    <source>
        <dbReference type="PROSITE" id="PS50526"/>
    </source>
</evidence>
<feature type="domain" description="RdRp catalytic" evidence="22">
    <location>
        <begin position="596"/>
        <end position="769"/>
    </location>
</feature>
<evidence type="ECO:0000256" key="19">
    <source>
        <dbReference type="ARBA" id="ARBA00047370"/>
    </source>
</evidence>
<evidence type="ECO:0000256" key="3">
    <source>
        <dbReference type="ARBA" id="ARBA00022484"/>
    </source>
</evidence>
<evidence type="ECO:0000256" key="1">
    <source>
        <dbReference type="ARBA" id="ARBA00004328"/>
    </source>
</evidence>
<dbReference type="Pfam" id="PF00946">
    <property type="entry name" value="Mononeg_RNA_pol"/>
    <property type="match status" value="1"/>
</dbReference>
<keyword evidence="4" id="KW-0507">mRNA processing</keyword>
<dbReference type="InterPro" id="IPR026890">
    <property type="entry name" value="Mononeg_mRNAcap"/>
</dbReference>
<evidence type="ECO:0000256" key="11">
    <source>
        <dbReference type="ARBA" id="ARBA00022953"/>
    </source>
</evidence>
<evidence type="ECO:0000256" key="12">
    <source>
        <dbReference type="ARBA" id="ARBA00023042"/>
    </source>
</evidence>
<comment type="catalytic activity">
    <reaction evidence="18">
        <text>a 5'-end (5'-triphosphoguanosine)-adenylyl-adenylyl-cytidylyl-adenosine in mRNA + S-adenosyl-L-methionine = a 5'-end (5'-triphosphoguanosine)-(2'-O-methyladenylyl)-adenylyl-cytidylyl-adenosine in mRNA + S-adenosyl-L-homocysteine + H(+)</text>
        <dbReference type="Rhea" id="RHEA:65380"/>
        <dbReference type="Rhea" id="RHEA-COMP:16797"/>
        <dbReference type="Rhea" id="RHEA-COMP:16801"/>
        <dbReference type="ChEBI" id="CHEBI:15378"/>
        <dbReference type="ChEBI" id="CHEBI:57856"/>
        <dbReference type="ChEBI" id="CHEBI:59789"/>
        <dbReference type="ChEBI" id="CHEBI:156482"/>
        <dbReference type="ChEBI" id="CHEBI:156484"/>
    </reaction>
</comment>
<evidence type="ECO:0000256" key="13">
    <source>
        <dbReference type="ARBA" id="ARBA00023268"/>
    </source>
</evidence>
<keyword evidence="10" id="KW-0946">Virion</keyword>
<evidence type="ECO:0000256" key="9">
    <source>
        <dbReference type="ARBA" id="ARBA00022840"/>
    </source>
</evidence>
<evidence type="ECO:0000256" key="7">
    <source>
        <dbReference type="ARBA" id="ARBA00022695"/>
    </source>
</evidence>
<evidence type="ECO:0000256" key="14">
    <source>
        <dbReference type="ARBA" id="ARBA00024494"/>
    </source>
</evidence>
<evidence type="ECO:0000256" key="20">
    <source>
        <dbReference type="ARBA" id="ARBA00048548"/>
    </source>
</evidence>
<dbReference type="GO" id="GO:0044423">
    <property type="term" value="C:virion component"/>
    <property type="evidence" value="ECO:0007669"/>
    <property type="project" value="UniProtKB-KW"/>
</dbReference>